<dbReference type="AlphaFoldDB" id="A0A2P6Q3Z0"/>
<evidence type="ECO:0000259" key="1">
    <source>
        <dbReference type="PROSITE" id="PS50146"/>
    </source>
</evidence>
<comment type="caution">
    <text evidence="2">The sequence shown here is derived from an EMBL/GenBank/DDBJ whole genome shotgun (WGS) entry which is preliminary data.</text>
</comment>
<dbReference type="GO" id="GO:0005737">
    <property type="term" value="C:cytoplasm"/>
    <property type="evidence" value="ECO:0007669"/>
    <property type="project" value="TreeGrafter"/>
</dbReference>
<dbReference type="GO" id="GO:0008481">
    <property type="term" value="F:sphingosine kinase activity"/>
    <property type="evidence" value="ECO:0007669"/>
    <property type="project" value="UniProtKB-EC"/>
</dbReference>
<feature type="domain" description="DAGKc" evidence="1">
    <location>
        <begin position="87"/>
        <end position="177"/>
    </location>
</feature>
<organism evidence="2 3">
    <name type="scientific">Rosa chinensis</name>
    <name type="common">China rose</name>
    <dbReference type="NCBI Taxonomy" id="74649"/>
    <lineage>
        <taxon>Eukaryota</taxon>
        <taxon>Viridiplantae</taxon>
        <taxon>Streptophyta</taxon>
        <taxon>Embryophyta</taxon>
        <taxon>Tracheophyta</taxon>
        <taxon>Spermatophyta</taxon>
        <taxon>Magnoliopsida</taxon>
        <taxon>eudicotyledons</taxon>
        <taxon>Gunneridae</taxon>
        <taxon>Pentapetalae</taxon>
        <taxon>rosids</taxon>
        <taxon>fabids</taxon>
        <taxon>Rosales</taxon>
        <taxon>Rosaceae</taxon>
        <taxon>Rosoideae</taxon>
        <taxon>Rosoideae incertae sedis</taxon>
        <taxon>Rosa</taxon>
    </lineage>
</organism>
<proteinExistence type="predicted"/>
<gene>
    <name evidence="2" type="ORF">RchiOBHm_Chr5g0007951</name>
</gene>
<dbReference type="OMA" id="GPPIQLM"/>
<name>A0A2P6Q3Z0_ROSCH</name>
<dbReference type="InterPro" id="IPR050187">
    <property type="entry name" value="Lipid_Phosphate_FormReg"/>
</dbReference>
<dbReference type="GO" id="GO:0046512">
    <property type="term" value="P:sphingosine biosynthetic process"/>
    <property type="evidence" value="ECO:0007669"/>
    <property type="project" value="TreeGrafter"/>
</dbReference>
<sequence length="345" mass="37895">MTFFADGVLRWTESGERSLIVEKEVLGVKVEGPKIRIGGLVDGEGGICCVGSTGGGLVRKDLVFEPLSEDSQRLWCQKLLEFIDSLGRPKRLFVFVNPFGGRKSASKIFVDEVKPLFDDAGVQYTPQGSCENSRSRYDGIVCVSGDGILVEVVNGLLEREDWDTATKMPLGVVPAGSIYVTSLHVPESLVADVDIESEKYSWMGSARLDFYPTSYNDDGESTNTDPIQEKPTKVRQLGYEGPDINLKNMNWRTIKRPFVSVWLHNVPWGGGDTRAAPDTKVKAFILDPSACADDSMKEGIVDSDGEVLARGKGAYKCHQKTLMVYDNRQITLDQGLATLFSPSPV</sequence>
<dbReference type="GO" id="GO:0016020">
    <property type="term" value="C:membrane"/>
    <property type="evidence" value="ECO:0007669"/>
    <property type="project" value="TreeGrafter"/>
</dbReference>
<protein>
    <submittedName>
        <fullName evidence="2">Putative sphingosine kinase</fullName>
        <ecNumber evidence="2">2.7.1.91</ecNumber>
    </submittedName>
</protein>
<reference evidence="2 3" key="1">
    <citation type="journal article" date="2018" name="Nat. Genet.">
        <title>The Rosa genome provides new insights in the design of modern roses.</title>
        <authorList>
            <person name="Bendahmane M."/>
        </authorList>
    </citation>
    <scope>NUCLEOTIDE SEQUENCE [LARGE SCALE GENOMIC DNA]</scope>
    <source>
        <strain evidence="3">cv. Old Blush</strain>
    </source>
</reference>
<dbReference type="Pfam" id="PF00781">
    <property type="entry name" value="DAGK_cat"/>
    <property type="match status" value="1"/>
</dbReference>
<keyword evidence="2" id="KW-0808">Transferase</keyword>
<dbReference type="Proteomes" id="UP000238479">
    <property type="component" value="Chromosome 5"/>
</dbReference>
<dbReference type="PANTHER" id="PTHR12358:SF31">
    <property type="entry name" value="ACYLGLYCEROL KINASE, MITOCHONDRIAL"/>
    <property type="match status" value="1"/>
</dbReference>
<keyword evidence="2" id="KW-0418">Kinase</keyword>
<accession>A0A2P6Q3Z0</accession>
<dbReference type="STRING" id="74649.A0A2P6Q3Z0"/>
<keyword evidence="3" id="KW-1185">Reference proteome</keyword>
<dbReference type="Gramene" id="PRQ28895">
    <property type="protein sequence ID" value="PRQ28895"/>
    <property type="gene ID" value="RchiOBHm_Chr5g0007951"/>
</dbReference>
<dbReference type="PROSITE" id="PS50146">
    <property type="entry name" value="DAGK"/>
    <property type="match status" value="1"/>
</dbReference>
<dbReference type="PANTHER" id="PTHR12358">
    <property type="entry name" value="SPHINGOSINE KINASE"/>
    <property type="match status" value="1"/>
</dbReference>
<dbReference type="EC" id="2.7.1.91" evidence="2"/>
<dbReference type="Gene3D" id="3.40.50.10330">
    <property type="entry name" value="Probable inorganic polyphosphate/atp-NAD kinase, domain 1"/>
    <property type="match status" value="1"/>
</dbReference>
<dbReference type="InterPro" id="IPR001206">
    <property type="entry name" value="Diacylglycerol_kinase_cat_dom"/>
</dbReference>
<dbReference type="InterPro" id="IPR017438">
    <property type="entry name" value="ATP-NAD_kinase_N"/>
</dbReference>
<dbReference type="SUPFAM" id="SSF111331">
    <property type="entry name" value="NAD kinase/diacylglycerol kinase-like"/>
    <property type="match status" value="1"/>
</dbReference>
<dbReference type="InterPro" id="IPR016064">
    <property type="entry name" value="NAD/diacylglycerol_kinase_sf"/>
</dbReference>
<evidence type="ECO:0000313" key="3">
    <source>
        <dbReference type="Proteomes" id="UP000238479"/>
    </source>
</evidence>
<evidence type="ECO:0000313" key="2">
    <source>
        <dbReference type="EMBL" id="PRQ28895.1"/>
    </source>
</evidence>
<dbReference type="EMBL" id="PDCK01000043">
    <property type="protein sequence ID" value="PRQ28895.1"/>
    <property type="molecule type" value="Genomic_DNA"/>
</dbReference>